<dbReference type="Gene3D" id="1.10.1740.10">
    <property type="match status" value="1"/>
</dbReference>
<dbReference type="CDD" id="cd06171">
    <property type="entry name" value="Sigma70_r4"/>
    <property type="match status" value="1"/>
</dbReference>
<evidence type="ECO:0000256" key="1">
    <source>
        <dbReference type="ARBA" id="ARBA00010641"/>
    </source>
</evidence>
<feature type="domain" description="RNA polymerase sigma-70 region 2" evidence="6">
    <location>
        <begin position="32"/>
        <end position="100"/>
    </location>
</feature>
<evidence type="ECO:0000256" key="2">
    <source>
        <dbReference type="ARBA" id="ARBA00023015"/>
    </source>
</evidence>
<dbReference type="OrthoDB" id="9784272at2"/>
<dbReference type="InterPro" id="IPR039425">
    <property type="entry name" value="RNA_pol_sigma-70-like"/>
</dbReference>
<dbReference type="AlphaFoldDB" id="A0A347ZPK6"/>
<protein>
    <submittedName>
        <fullName evidence="8">RNA polymerase ECF family sigma subunit</fullName>
    </submittedName>
</protein>
<dbReference type="GO" id="GO:0006352">
    <property type="term" value="P:DNA-templated transcription initiation"/>
    <property type="evidence" value="ECO:0007669"/>
    <property type="project" value="InterPro"/>
</dbReference>
<dbReference type="SUPFAM" id="SSF88659">
    <property type="entry name" value="Sigma3 and sigma4 domains of RNA polymerase sigma factors"/>
    <property type="match status" value="1"/>
</dbReference>
<dbReference type="NCBIfam" id="TIGR02937">
    <property type="entry name" value="sigma70-ECF"/>
    <property type="match status" value="1"/>
</dbReference>
<dbReference type="Pfam" id="PF08281">
    <property type="entry name" value="Sigma70_r4_2"/>
    <property type="match status" value="1"/>
</dbReference>
<evidence type="ECO:0000259" key="7">
    <source>
        <dbReference type="Pfam" id="PF08281"/>
    </source>
</evidence>
<dbReference type="InterPro" id="IPR013249">
    <property type="entry name" value="RNA_pol_sigma70_r4_t2"/>
</dbReference>
<keyword evidence="3" id="KW-0731">Sigma factor</keyword>
<dbReference type="InterPro" id="IPR014284">
    <property type="entry name" value="RNA_pol_sigma-70_dom"/>
</dbReference>
<dbReference type="SUPFAM" id="SSF88946">
    <property type="entry name" value="Sigma2 domain of RNA polymerase sigma factors"/>
    <property type="match status" value="1"/>
</dbReference>
<proteinExistence type="inferred from homology"/>
<feature type="domain" description="RNA polymerase sigma factor 70 region 4 type 2" evidence="7">
    <location>
        <begin position="135"/>
        <end position="187"/>
    </location>
</feature>
<name>A0A347ZPK6_9CHLR</name>
<keyword evidence="4" id="KW-0238">DNA-binding</keyword>
<evidence type="ECO:0000313" key="8">
    <source>
        <dbReference type="EMBL" id="REG04748.1"/>
    </source>
</evidence>
<dbReference type="PANTHER" id="PTHR43133">
    <property type="entry name" value="RNA POLYMERASE ECF-TYPE SIGMA FACTO"/>
    <property type="match status" value="1"/>
</dbReference>
<keyword evidence="9" id="KW-1185">Reference proteome</keyword>
<gene>
    <name evidence="8" type="ORF">DFR64_3100</name>
</gene>
<keyword evidence="5" id="KW-0804">Transcription</keyword>
<dbReference type="InterPro" id="IPR007627">
    <property type="entry name" value="RNA_pol_sigma70_r2"/>
</dbReference>
<accession>A0A347ZPK6</accession>
<dbReference type="GO" id="GO:0016987">
    <property type="term" value="F:sigma factor activity"/>
    <property type="evidence" value="ECO:0007669"/>
    <property type="project" value="UniProtKB-KW"/>
</dbReference>
<dbReference type="Proteomes" id="UP000256388">
    <property type="component" value="Unassembled WGS sequence"/>
</dbReference>
<evidence type="ECO:0000256" key="4">
    <source>
        <dbReference type="ARBA" id="ARBA00023125"/>
    </source>
</evidence>
<evidence type="ECO:0000256" key="5">
    <source>
        <dbReference type="ARBA" id="ARBA00023163"/>
    </source>
</evidence>
<dbReference type="RefSeq" id="WP_158674936.1">
    <property type="nucleotide sequence ID" value="NZ_AP018437.1"/>
</dbReference>
<dbReference type="Gene3D" id="1.10.10.10">
    <property type="entry name" value="Winged helix-like DNA-binding domain superfamily/Winged helix DNA-binding domain"/>
    <property type="match status" value="1"/>
</dbReference>
<dbReference type="InterPro" id="IPR013324">
    <property type="entry name" value="RNA_pol_sigma_r3/r4-like"/>
</dbReference>
<keyword evidence="2" id="KW-0805">Transcription regulation</keyword>
<comment type="caution">
    <text evidence="8">The sequence shown here is derived from an EMBL/GenBank/DDBJ whole genome shotgun (WGS) entry which is preliminary data.</text>
</comment>
<dbReference type="InterPro" id="IPR013325">
    <property type="entry name" value="RNA_pol_sigma_r2"/>
</dbReference>
<evidence type="ECO:0000259" key="6">
    <source>
        <dbReference type="Pfam" id="PF04542"/>
    </source>
</evidence>
<dbReference type="InterPro" id="IPR036388">
    <property type="entry name" value="WH-like_DNA-bd_sf"/>
</dbReference>
<comment type="similarity">
    <text evidence="1">Belongs to the sigma-70 factor family. ECF subfamily.</text>
</comment>
<dbReference type="GO" id="GO:0003677">
    <property type="term" value="F:DNA binding"/>
    <property type="evidence" value="ECO:0007669"/>
    <property type="project" value="UniProtKB-KW"/>
</dbReference>
<dbReference type="EMBL" id="QUMS01000006">
    <property type="protein sequence ID" value="REG04748.1"/>
    <property type="molecule type" value="Genomic_DNA"/>
</dbReference>
<dbReference type="PANTHER" id="PTHR43133:SF52">
    <property type="entry name" value="ECF RNA POLYMERASE SIGMA FACTOR SIGL"/>
    <property type="match status" value="1"/>
</dbReference>
<evidence type="ECO:0000256" key="3">
    <source>
        <dbReference type="ARBA" id="ARBA00023082"/>
    </source>
</evidence>
<organism evidence="8 9">
    <name type="scientific">Pelolinea submarina</name>
    <dbReference type="NCBI Taxonomy" id="913107"/>
    <lineage>
        <taxon>Bacteria</taxon>
        <taxon>Bacillati</taxon>
        <taxon>Chloroflexota</taxon>
        <taxon>Anaerolineae</taxon>
        <taxon>Anaerolineales</taxon>
        <taxon>Anaerolineaceae</taxon>
        <taxon>Pelolinea</taxon>
    </lineage>
</organism>
<reference evidence="8 9" key="1">
    <citation type="submission" date="2018-08" db="EMBL/GenBank/DDBJ databases">
        <title>Genomic Encyclopedia of Type Strains, Phase IV (KMG-IV): sequencing the most valuable type-strain genomes for metagenomic binning, comparative biology and taxonomic classification.</title>
        <authorList>
            <person name="Goeker M."/>
        </authorList>
    </citation>
    <scope>NUCLEOTIDE SEQUENCE [LARGE SCALE GENOMIC DNA]</scope>
    <source>
        <strain evidence="8 9">DSM 23923</strain>
    </source>
</reference>
<dbReference type="Pfam" id="PF04542">
    <property type="entry name" value="Sigma70_r2"/>
    <property type="match status" value="1"/>
</dbReference>
<sequence>MKTDDSIHKQKDFLTTAEKDTPLVHRETFAKLYQKNYLSVYRYVYTFTGGSVEQAEDLTAETFMRAWKNRTAFHGKTSSAVGWIIRIAHNLVVDTYRHEKTGPDIRPDPLDEELDLPTAASLSPEGQVVAAEQQQIILSLLGDLPPDQREILVLRYLLNWKIRQIAQYLDFPENTVSVYIRRALEKMKLLWPTEKESIE</sequence>
<evidence type="ECO:0000313" key="9">
    <source>
        <dbReference type="Proteomes" id="UP000256388"/>
    </source>
</evidence>